<name>A0ABV6EHJ5_9GAMM</name>
<evidence type="ECO:0000313" key="2">
    <source>
        <dbReference type="Proteomes" id="UP001589792"/>
    </source>
</evidence>
<proteinExistence type="predicted"/>
<dbReference type="RefSeq" id="WP_380678095.1">
    <property type="nucleotide sequence ID" value="NZ_CP173186.1"/>
</dbReference>
<reference evidence="1 2" key="1">
    <citation type="submission" date="2024-09" db="EMBL/GenBank/DDBJ databases">
        <authorList>
            <person name="Sun Q."/>
            <person name="Mori K."/>
        </authorList>
    </citation>
    <scope>NUCLEOTIDE SEQUENCE [LARGE SCALE GENOMIC DNA]</scope>
    <source>
        <strain evidence="1 2">CCM 8626</strain>
    </source>
</reference>
<organism evidence="1 2">
    <name type="scientific">Serratia aquatilis</name>
    <dbReference type="NCBI Taxonomy" id="1737515"/>
    <lineage>
        <taxon>Bacteria</taxon>
        <taxon>Pseudomonadati</taxon>
        <taxon>Pseudomonadota</taxon>
        <taxon>Gammaproteobacteria</taxon>
        <taxon>Enterobacterales</taxon>
        <taxon>Yersiniaceae</taxon>
        <taxon>Serratia</taxon>
    </lineage>
</organism>
<dbReference type="Proteomes" id="UP001589792">
    <property type="component" value="Unassembled WGS sequence"/>
</dbReference>
<accession>A0ABV6EHJ5</accession>
<sequence>MIKINVILEKIEKSSFFYNMGFSDIESENIILIKDVDRVFVNPSDIDFKGLYENVEWLPTSATQEDPFYKTQKNTKELTELRIKANKAVMSATRNLPRDKFICGPHDFSQAARNGICFSFRQYISERYLNLGNKWETIINIYYIGHWPVGYAKEKIIVI</sequence>
<protein>
    <submittedName>
        <fullName evidence="1">Uncharacterized protein</fullName>
    </submittedName>
</protein>
<keyword evidence="2" id="KW-1185">Reference proteome</keyword>
<comment type="caution">
    <text evidence="1">The sequence shown here is derived from an EMBL/GenBank/DDBJ whole genome shotgun (WGS) entry which is preliminary data.</text>
</comment>
<evidence type="ECO:0000313" key="1">
    <source>
        <dbReference type="EMBL" id="MFC0228471.1"/>
    </source>
</evidence>
<gene>
    <name evidence="1" type="ORF">ACFFJ3_18540</name>
</gene>
<dbReference type="EMBL" id="JBHLXG010000018">
    <property type="protein sequence ID" value="MFC0228471.1"/>
    <property type="molecule type" value="Genomic_DNA"/>
</dbReference>